<dbReference type="InterPro" id="IPR036520">
    <property type="entry name" value="UPF0759_sf"/>
</dbReference>
<dbReference type="Pfam" id="PF01904">
    <property type="entry name" value="DUF72"/>
    <property type="match status" value="1"/>
</dbReference>
<dbReference type="HOGENOM" id="CLU_046519_3_1_4"/>
<dbReference type="Gene3D" id="3.20.20.410">
    <property type="entry name" value="Protein of unknown function UPF0759"/>
    <property type="match status" value="1"/>
</dbReference>
<gene>
    <name evidence="2" type="ORF">BGL_1c24240</name>
</gene>
<accession>A0A0B6S0U2</accession>
<evidence type="ECO:0000313" key="2">
    <source>
        <dbReference type="EMBL" id="AJK46925.1"/>
    </source>
</evidence>
<dbReference type="PANTHER" id="PTHR30348:SF14">
    <property type="entry name" value="BLR8050 PROTEIN"/>
    <property type="match status" value="1"/>
</dbReference>
<protein>
    <recommendedName>
        <fullName evidence="4">DUF72 domain-containing protein</fullName>
    </recommendedName>
</protein>
<evidence type="ECO:0008006" key="4">
    <source>
        <dbReference type="Google" id="ProtNLM"/>
    </source>
</evidence>
<name>A0A0B6S0U2_BURPL</name>
<dbReference type="AlphaFoldDB" id="A0A0B6S0U2"/>
<dbReference type="SUPFAM" id="SSF117396">
    <property type="entry name" value="TM1631-like"/>
    <property type="match status" value="1"/>
</dbReference>
<organism evidence="2 3">
    <name type="scientific">Burkholderia plantarii</name>
    <dbReference type="NCBI Taxonomy" id="41899"/>
    <lineage>
        <taxon>Bacteria</taxon>
        <taxon>Pseudomonadati</taxon>
        <taxon>Pseudomonadota</taxon>
        <taxon>Betaproteobacteria</taxon>
        <taxon>Burkholderiales</taxon>
        <taxon>Burkholderiaceae</taxon>
        <taxon>Burkholderia</taxon>
    </lineage>
</organism>
<dbReference type="KEGG" id="bgp:BGL_1c24240"/>
<dbReference type="InterPro" id="IPR002763">
    <property type="entry name" value="DUF72"/>
</dbReference>
<feature type="region of interest" description="Disordered" evidence="1">
    <location>
        <begin position="1"/>
        <end position="43"/>
    </location>
</feature>
<evidence type="ECO:0000313" key="3">
    <source>
        <dbReference type="Proteomes" id="UP000031838"/>
    </source>
</evidence>
<proteinExistence type="predicted"/>
<dbReference type="EMBL" id="CP002580">
    <property type="protein sequence ID" value="AJK46925.1"/>
    <property type="molecule type" value="Genomic_DNA"/>
</dbReference>
<reference evidence="3" key="1">
    <citation type="submission" date="2011-03" db="EMBL/GenBank/DDBJ databases">
        <authorList>
            <person name="Voget S."/>
            <person name="Streit W.R."/>
            <person name="Jaeger K.E."/>
            <person name="Daniel R."/>
        </authorList>
    </citation>
    <scope>NUCLEOTIDE SEQUENCE [LARGE SCALE GENOMIC DNA]</scope>
    <source>
        <strain evidence="3">PG1</strain>
    </source>
</reference>
<dbReference type="PANTHER" id="PTHR30348">
    <property type="entry name" value="UNCHARACTERIZED PROTEIN YECE"/>
    <property type="match status" value="1"/>
</dbReference>
<keyword evidence="3" id="KW-1185">Reference proteome</keyword>
<reference evidence="2 3" key="2">
    <citation type="journal article" date="2016" name="Appl. Microbiol. Biotechnol.">
        <title>Mutations improving production and secretion of extracellular lipase by Burkholderia glumae PG1.</title>
        <authorList>
            <person name="Knapp A."/>
            <person name="Voget S."/>
            <person name="Gao R."/>
            <person name="Zaburannyi N."/>
            <person name="Krysciak D."/>
            <person name="Breuer M."/>
            <person name="Hauer B."/>
            <person name="Streit W.R."/>
            <person name="Muller R."/>
            <person name="Daniel R."/>
            <person name="Jaeger K.E."/>
        </authorList>
    </citation>
    <scope>NUCLEOTIDE SEQUENCE [LARGE SCALE GENOMIC DNA]</scope>
    <source>
        <strain evidence="2 3">PG1</strain>
    </source>
</reference>
<sequence>MRPTGSAGEARRARLTAPPRPVDARRNFMTSSTSPERHSQARPIHTGCAGWALSSRVAGRFPSDGSHLERYARVFSSVEINSSFYRPHQPKTYARWAASTPDAFRFSVKLPRRISHELRLRDADAALIEFLAQVESLKEKLGCLLLQLPPSLALDEGAARRFFSLLRSATETPVVCEPRHATWFSEAGAATLREAGIGCVRADPPPVADAQPIGDPRISYFRLHGSPRIYESAYDAPFIDALAARLTEARRAGSEAWCIFDNTARGEAIPNALMLTAKLQTAHR</sequence>
<evidence type="ECO:0000256" key="1">
    <source>
        <dbReference type="SAM" id="MobiDB-lite"/>
    </source>
</evidence>
<dbReference type="Proteomes" id="UP000031838">
    <property type="component" value="Chromosome 1"/>
</dbReference>